<accession>A0A137P7T3</accession>
<dbReference type="AlphaFoldDB" id="A0A137P7T3"/>
<feature type="compositionally biased region" description="Low complexity" evidence="1">
    <location>
        <begin position="15"/>
        <end position="24"/>
    </location>
</feature>
<feature type="region of interest" description="Disordered" evidence="1">
    <location>
        <begin position="1"/>
        <end position="31"/>
    </location>
</feature>
<feature type="region of interest" description="Disordered" evidence="1">
    <location>
        <begin position="289"/>
        <end position="312"/>
    </location>
</feature>
<sequence length="358" mass="40046">METRISSRPAPIDTSLSSSHNSTSYKTPTHLPTPLKLEFELRKFYVAEPNSVTSPDTELDPRLQSALHRIQELESENKLLRAAQCPKCSHSIFNMTDPLEGVMSQVNFLKEQYLELRKEYHNYRVRNPPPAKTPTSGSSISKAPSLSVSETSSYASISEAATSPSSSPHTSLIKQRSIENWRAASMEVSHSPPLDELTLVDEGEELTERETPTHSRKASEQFTPNQLSPNRKKSQHKVRSFHYSKAFIKLLGVDPFNRPISTSSSSTHSSNSSLNYSDTRDLTTRSWCVPPQSEAKSNSRTPQSASSTRSFLIRKNSKRFSGLWGLGDEQQLASVKAKTLPRRSNHLRPPSIPISDLR</sequence>
<feature type="region of interest" description="Disordered" evidence="1">
    <location>
        <begin position="204"/>
        <end position="238"/>
    </location>
</feature>
<evidence type="ECO:0000313" key="2">
    <source>
        <dbReference type="EMBL" id="KXN71073.1"/>
    </source>
</evidence>
<feature type="compositionally biased region" description="Basic and acidic residues" evidence="1">
    <location>
        <begin position="206"/>
        <end position="219"/>
    </location>
</feature>
<organism evidence="2 3">
    <name type="scientific">Conidiobolus coronatus (strain ATCC 28846 / CBS 209.66 / NRRL 28638)</name>
    <name type="common">Delacroixia coronata</name>
    <dbReference type="NCBI Taxonomy" id="796925"/>
    <lineage>
        <taxon>Eukaryota</taxon>
        <taxon>Fungi</taxon>
        <taxon>Fungi incertae sedis</taxon>
        <taxon>Zoopagomycota</taxon>
        <taxon>Entomophthoromycotina</taxon>
        <taxon>Entomophthoromycetes</taxon>
        <taxon>Entomophthorales</taxon>
        <taxon>Ancylistaceae</taxon>
        <taxon>Conidiobolus</taxon>
    </lineage>
</organism>
<feature type="region of interest" description="Disordered" evidence="1">
    <location>
        <begin position="124"/>
        <end position="145"/>
    </location>
</feature>
<dbReference type="EMBL" id="KQ964485">
    <property type="protein sequence ID" value="KXN71073.1"/>
    <property type="molecule type" value="Genomic_DNA"/>
</dbReference>
<keyword evidence="3" id="KW-1185">Reference proteome</keyword>
<evidence type="ECO:0000256" key="1">
    <source>
        <dbReference type="SAM" id="MobiDB-lite"/>
    </source>
</evidence>
<proteinExistence type="predicted"/>
<feature type="compositionally biased region" description="Polar residues" evidence="1">
    <location>
        <begin position="294"/>
        <end position="310"/>
    </location>
</feature>
<evidence type="ECO:0000313" key="3">
    <source>
        <dbReference type="Proteomes" id="UP000070444"/>
    </source>
</evidence>
<gene>
    <name evidence="2" type="ORF">CONCODRAFT_78544</name>
</gene>
<name>A0A137P7T3_CONC2</name>
<feature type="compositionally biased region" description="Polar residues" evidence="1">
    <location>
        <begin position="133"/>
        <end position="145"/>
    </location>
</feature>
<dbReference type="Proteomes" id="UP000070444">
    <property type="component" value="Unassembled WGS sequence"/>
</dbReference>
<feature type="compositionally biased region" description="Polar residues" evidence="1">
    <location>
        <begin position="220"/>
        <end position="229"/>
    </location>
</feature>
<feature type="region of interest" description="Disordered" evidence="1">
    <location>
        <begin position="335"/>
        <end position="358"/>
    </location>
</feature>
<reference evidence="2 3" key="1">
    <citation type="journal article" date="2015" name="Genome Biol. Evol.">
        <title>Phylogenomic analyses indicate that early fungi evolved digesting cell walls of algal ancestors of land plants.</title>
        <authorList>
            <person name="Chang Y."/>
            <person name="Wang S."/>
            <person name="Sekimoto S."/>
            <person name="Aerts A.L."/>
            <person name="Choi C."/>
            <person name="Clum A."/>
            <person name="LaButti K.M."/>
            <person name="Lindquist E.A."/>
            <person name="Yee Ngan C."/>
            <person name="Ohm R.A."/>
            <person name="Salamov A.A."/>
            <person name="Grigoriev I.V."/>
            <person name="Spatafora J.W."/>
            <person name="Berbee M.L."/>
        </authorList>
    </citation>
    <scope>NUCLEOTIDE SEQUENCE [LARGE SCALE GENOMIC DNA]</scope>
    <source>
        <strain evidence="2 3">NRRL 28638</strain>
    </source>
</reference>
<protein>
    <submittedName>
        <fullName evidence="2">Uncharacterized protein</fullName>
    </submittedName>
</protein>